<dbReference type="EMBL" id="JADKCH010000002">
    <property type="protein sequence ID" value="MBK8571999.1"/>
    <property type="molecule type" value="Genomic_DNA"/>
</dbReference>
<dbReference type="InterPro" id="IPR012675">
    <property type="entry name" value="Beta-grasp_dom_sf"/>
</dbReference>
<feature type="domain" description="2Fe-2S ferredoxin-type" evidence="6">
    <location>
        <begin position="3"/>
        <end position="79"/>
    </location>
</feature>
<dbReference type="InterPro" id="IPR036884">
    <property type="entry name" value="2Fe-2S-bd_dom_sf"/>
</dbReference>
<dbReference type="PANTHER" id="PTHR44379">
    <property type="entry name" value="OXIDOREDUCTASE WITH IRON-SULFUR SUBUNIT"/>
    <property type="match status" value="1"/>
</dbReference>
<evidence type="ECO:0000256" key="1">
    <source>
        <dbReference type="ARBA" id="ARBA00022714"/>
    </source>
</evidence>
<dbReference type="SUPFAM" id="SSF54292">
    <property type="entry name" value="2Fe-2S ferredoxin-like"/>
    <property type="match status" value="1"/>
</dbReference>
<evidence type="ECO:0000259" key="6">
    <source>
        <dbReference type="PROSITE" id="PS51085"/>
    </source>
</evidence>
<dbReference type="PANTHER" id="PTHR44379:SF2">
    <property type="entry name" value="BLR6218 PROTEIN"/>
    <property type="match status" value="1"/>
</dbReference>
<evidence type="ECO:0000256" key="3">
    <source>
        <dbReference type="ARBA" id="ARBA00023002"/>
    </source>
</evidence>
<dbReference type="PROSITE" id="PS00197">
    <property type="entry name" value="2FE2S_FER_1"/>
    <property type="match status" value="1"/>
</dbReference>
<keyword evidence="1" id="KW-0001">2Fe-2S</keyword>
<dbReference type="Gene3D" id="1.10.150.120">
    <property type="entry name" value="[2Fe-2S]-binding domain"/>
    <property type="match status" value="1"/>
</dbReference>
<dbReference type="InterPro" id="IPR006058">
    <property type="entry name" value="2Fe2S_fd_BS"/>
</dbReference>
<comment type="caution">
    <text evidence="7">The sequence shown here is derived from an EMBL/GenBank/DDBJ whole genome shotgun (WGS) entry which is preliminary data.</text>
</comment>
<name>A0A936K5P0_9BACT</name>
<evidence type="ECO:0000256" key="5">
    <source>
        <dbReference type="ARBA" id="ARBA00023014"/>
    </source>
</evidence>
<keyword evidence="4" id="KW-0408">Iron</keyword>
<evidence type="ECO:0000313" key="7">
    <source>
        <dbReference type="EMBL" id="MBK8571999.1"/>
    </source>
</evidence>
<dbReference type="InterPro" id="IPR051452">
    <property type="entry name" value="Diverse_Oxidoreductases"/>
</dbReference>
<organism evidence="7 8">
    <name type="scientific">Candidatus Geothrix odensensis</name>
    <dbReference type="NCBI Taxonomy" id="2954440"/>
    <lineage>
        <taxon>Bacteria</taxon>
        <taxon>Pseudomonadati</taxon>
        <taxon>Acidobacteriota</taxon>
        <taxon>Holophagae</taxon>
        <taxon>Holophagales</taxon>
        <taxon>Holophagaceae</taxon>
        <taxon>Geothrix</taxon>
    </lineage>
</organism>
<dbReference type="Pfam" id="PF00111">
    <property type="entry name" value="Fer2"/>
    <property type="match status" value="1"/>
</dbReference>
<keyword evidence="3" id="KW-0560">Oxidoreductase</keyword>
<dbReference type="SUPFAM" id="SSF47741">
    <property type="entry name" value="CO dehydrogenase ISP C-domain like"/>
    <property type="match status" value="1"/>
</dbReference>
<dbReference type="Pfam" id="PF01799">
    <property type="entry name" value="Fer2_2"/>
    <property type="match status" value="1"/>
</dbReference>
<dbReference type="Gene3D" id="3.10.20.30">
    <property type="match status" value="1"/>
</dbReference>
<dbReference type="GO" id="GO:0046872">
    <property type="term" value="F:metal ion binding"/>
    <property type="evidence" value="ECO:0007669"/>
    <property type="project" value="UniProtKB-KW"/>
</dbReference>
<proteinExistence type="predicted"/>
<dbReference type="InterPro" id="IPR036010">
    <property type="entry name" value="2Fe-2S_ferredoxin-like_sf"/>
</dbReference>
<sequence>MDATVSFVLNGKAVTVNSPRDRMLVWVLRDELGLTGTKVGCEAGLCGACTVLVDHEAVPSCSTTLGDVAGKAVLTIEGLAPNGQLNAVQKAFQEHHAFQCGFCTSGMIMAAWAFLKKKPKATRSEVVEAMEGNLCRCGAHVRILDAVESAGKAMGGVR</sequence>
<dbReference type="InterPro" id="IPR002888">
    <property type="entry name" value="2Fe-2S-bd"/>
</dbReference>
<keyword evidence="5" id="KW-0411">Iron-sulfur</keyword>
<dbReference type="PROSITE" id="PS51085">
    <property type="entry name" value="2FE2S_FER_2"/>
    <property type="match status" value="1"/>
</dbReference>
<dbReference type="CDD" id="cd00207">
    <property type="entry name" value="fer2"/>
    <property type="match status" value="1"/>
</dbReference>
<dbReference type="InterPro" id="IPR001041">
    <property type="entry name" value="2Fe-2S_ferredoxin-type"/>
</dbReference>
<gene>
    <name evidence="7" type="ORF">IPN91_04990</name>
</gene>
<dbReference type="FunFam" id="1.10.150.120:FF:000003">
    <property type="entry name" value="Carbon monoxide dehydrogenase, small subunit"/>
    <property type="match status" value="1"/>
</dbReference>
<dbReference type="Proteomes" id="UP000709959">
    <property type="component" value="Unassembled WGS sequence"/>
</dbReference>
<accession>A0A936K5P0</accession>
<dbReference type="AlphaFoldDB" id="A0A936K5P0"/>
<dbReference type="GO" id="GO:0016491">
    <property type="term" value="F:oxidoreductase activity"/>
    <property type="evidence" value="ECO:0007669"/>
    <property type="project" value="UniProtKB-KW"/>
</dbReference>
<dbReference type="GO" id="GO:0051537">
    <property type="term" value="F:2 iron, 2 sulfur cluster binding"/>
    <property type="evidence" value="ECO:0007669"/>
    <property type="project" value="UniProtKB-KW"/>
</dbReference>
<evidence type="ECO:0000256" key="2">
    <source>
        <dbReference type="ARBA" id="ARBA00022723"/>
    </source>
</evidence>
<keyword evidence="2" id="KW-0479">Metal-binding</keyword>
<reference evidence="7 8" key="1">
    <citation type="submission" date="2020-10" db="EMBL/GenBank/DDBJ databases">
        <title>Connecting structure to function with the recovery of over 1000 high-quality activated sludge metagenome-assembled genomes encoding full-length rRNA genes using long-read sequencing.</title>
        <authorList>
            <person name="Singleton C.M."/>
            <person name="Petriglieri F."/>
            <person name="Kristensen J.M."/>
            <person name="Kirkegaard R.H."/>
            <person name="Michaelsen T.Y."/>
            <person name="Andersen M.H."/>
            <person name="Karst S.M."/>
            <person name="Dueholm M.S."/>
            <person name="Nielsen P.H."/>
            <person name="Albertsen M."/>
        </authorList>
    </citation>
    <scope>NUCLEOTIDE SEQUENCE [LARGE SCALE GENOMIC DNA]</scope>
    <source>
        <strain evidence="7">OdNE_18-Q3-R46-58_MAXAC.008</strain>
    </source>
</reference>
<evidence type="ECO:0000313" key="8">
    <source>
        <dbReference type="Proteomes" id="UP000709959"/>
    </source>
</evidence>
<evidence type="ECO:0000256" key="4">
    <source>
        <dbReference type="ARBA" id="ARBA00023004"/>
    </source>
</evidence>
<protein>
    <submittedName>
        <fullName evidence="7">(2Fe-2S)-binding protein</fullName>
    </submittedName>
</protein>